<keyword evidence="1" id="KW-1133">Transmembrane helix</keyword>
<accession>Q5DE94</accession>
<proteinExistence type="evidence at transcript level"/>
<evidence type="ECO:0000313" key="2">
    <source>
        <dbReference type="EMBL" id="AAW25862.1"/>
    </source>
</evidence>
<feature type="transmembrane region" description="Helical" evidence="1">
    <location>
        <begin position="35"/>
        <end position="52"/>
    </location>
</feature>
<keyword evidence="1" id="KW-0472">Membrane</keyword>
<reference evidence="2" key="1">
    <citation type="submission" date="2004-11" db="EMBL/GenBank/DDBJ databases">
        <title>The full-length cDNA sequences of Schistosoma japonicum genes.</title>
        <authorList>
            <person name="Han Z."/>
        </authorList>
    </citation>
    <scope>NUCLEOTIDE SEQUENCE</scope>
</reference>
<organism evidence="2">
    <name type="scientific">Schistosoma japonicum</name>
    <name type="common">Blood fluke</name>
    <dbReference type="NCBI Taxonomy" id="6182"/>
    <lineage>
        <taxon>Eukaryota</taxon>
        <taxon>Metazoa</taxon>
        <taxon>Spiralia</taxon>
        <taxon>Lophotrochozoa</taxon>
        <taxon>Platyhelminthes</taxon>
        <taxon>Trematoda</taxon>
        <taxon>Digenea</taxon>
        <taxon>Strigeidida</taxon>
        <taxon>Schistosomatoidea</taxon>
        <taxon>Schistosomatidae</taxon>
        <taxon>Schistosoma</taxon>
    </lineage>
</organism>
<evidence type="ECO:0000256" key="1">
    <source>
        <dbReference type="SAM" id="Phobius"/>
    </source>
</evidence>
<keyword evidence="1" id="KW-0812">Transmembrane</keyword>
<protein>
    <submittedName>
        <fullName evidence="2">SJCHGC08847 protein</fullName>
    </submittedName>
</protein>
<dbReference type="AlphaFoldDB" id="Q5DE94"/>
<sequence length="116" mass="14138">MLFFSCVPFSPPSLSLPPFVLHRLEKKNLKKKEEIIIFLFFFCFLLTINLCTKHSCKLIKWIRSICIDYLFFCLEINIMSRLFLFDKLLLCQLEILMLYMDVYVCMYVHFFLYFFL</sequence>
<feature type="transmembrane region" description="Helical" evidence="1">
    <location>
        <begin position="96"/>
        <end position="115"/>
    </location>
</feature>
<reference evidence="2" key="2">
    <citation type="journal article" date="2006" name="PLoS Pathog.">
        <title>New perspectives on host-parasite interplay by comparative transcriptomic and proteomic analyses of Schistosoma japonicum.</title>
        <authorList>
            <person name="Liu F."/>
            <person name="Lu J."/>
            <person name="Hu W."/>
            <person name="Wang S.Y."/>
            <person name="Cui S.J."/>
            <person name="Chi M."/>
            <person name="Yan Q."/>
            <person name="Wang X.R."/>
            <person name="Song H.D."/>
            <person name="Xu X.N."/>
            <person name="Wang J.J."/>
            <person name="Zhang X.L."/>
            <person name="Zhang X."/>
            <person name="Wang Z.Q."/>
            <person name="Xue C.L."/>
            <person name="Brindley P.J."/>
            <person name="McManus D.P."/>
            <person name="Yang P.Y."/>
            <person name="Feng Z."/>
            <person name="Chen Z."/>
            <person name="Han Z.G."/>
        </authorList>
    </citation>
    <scope>NUCLEOTIDE SEQUENCE</scope>
</reference>
<feature type="transmembrane region" description="Helical" evidence="1">
    <location>
        <begin position="64"/>
        <end position="84"/>
    </location>
</feature>
<name>Q5DE94_SCHJA</name>
<dbReference type="EMBL" id="AY814130">
    <property type="protein sequence ID" value="AAW25862.1"/>
    <property type="molecule type" value="mRNA"/>
</dbReference>